<dbReference type="AlphaFoldDB" id="A0A2U3KPC6"/>
<gene>
    <name evidence="1" type="ORF">SBF1_2500005</name>
</gene>
<organism evidence="1 2">
    <name type="scientific">Candidatus Desulfosporosinus infrequens</name>
    <dbReference type="NCBI Taxonomy" id="2043169"/>
    <lineage>
        <taxon>Bacteria</taxon>
        <taxon>Bacillati</taxon>
        <taxon>Bacillota</taxon>
        <taxon>Clostridia</taxon>
        <taxon>Eubacteriales</taxon>
        <taxon>Desulfitobacteriaceae</taxon>
        <taxon>Desulfosporosinus</taxon>
    </lineage>
</organism>
<sequence>MHFVNTNHEQEFKRLQTLKAAANTTLDYADYCYAYYIFTADSVLLNLVKRFLDEQNGDIKWQLILESKIIHEDLRQVVAFAHQLYSGGWSNDKFVFVKMLDDLRGKPNLLDAVLEACRLYSQKACLRGV</sequence>
<proteinExistence type="predicted"/>
<evidence type="ECO:0000313" key="2">
    <source>
        <dbReference type="Proteomes" id="UP000238916"/>
    </source>
</evidence>
<accession>A0A2U3KPC6</accession>
<dbReference type="Proteomes" id="UP000238916">
    <property type="component" value="Unassembled WGS sequence"/>
</dbReference>
<name>A0A2U3KPC6_9FIRM</name>
<dbReference type="EMBL" id="OMOF01000169">
    <property type="protein sequence ID" value="SPF41518.1"/>
    <property type="molecule type" value="Genomic_DNA"/>
</dbReference>
<reference evidence="2" key="1">
    <citation type="submission" date="2018-02" db="EMBL/GenBank/DDBJ databases">
        <authorList>
            <person name="Hausmann B."/>
        </authorList>
    </citation>
    <scope>NUCLEOTIDE SEQUENCE [LARGE SCALE GENOMIC DNA]</scope>
    <source>
        <strain evidence="2">Peat soil MAG SbF1</strain>
    </source>
</reference>
<protein>
    <submittedName>
        <fullName evidence="1">Uncharacterized protein</fullName>
    </submittedName>
</protein>
<evidence type="ECO:0000313" key="1">
    <source>
        <dbReference type="EMBL" id="SPF41518.1"/>
    </source>
</evidence>